<dbReference type="EMBL" id="CADCUW010000310">
    <property type="protein sequence ID" value="CAA9420276.1"/>
    <property type="molecule type" value="Genomic_DNA"/>
</dbReference>
<feature type="compositionally biased region" description="Basic residues" evidence="1">
    <location>
        <begin position="203"/>
        <end position="215"/>
    </location>
</feature>
<feature type="compositionally biased region" description="Basic and acidic residues" evidence="1">
    <location>
        <begin position="157"/>
        <end position="173"/>
    </location>
</feature>
<name>A0A6J4PM66_9ACTN</name>
<sequence length="256" mass="27902">PGMRSGRRRDGGRPDGSSAGHGALRRGPRRPHRDGDHRGEPGGGRPGGRGRPPLPPAPGHLYREHLPGPFAPRRDPAPGPRRVSSAGTALRRGSCGFQARADSRGGGRGRGARPHPDAAAGRRGHRVAPRVGAGAALRHGRRAGEGVQPPRPGLGGWDHRPRPLRRVLRDAPPARRGRRDRKRHPDAGLGRGGLPPRKDLPLRPHHRDLRGRPRRHGDPALRDRRDGRGPRGRRLHPPVPPERHDRRRPPAGRRAL</sequence>
<protein>
    <submittedName>
        <fullName evidence="2">Uncharacterized protein</fullName>
    </submittedName>
</protein>
<reference evidence="2" key="1">
    <citation type="submission" date="2020-02" db="EMBL/GenBank/DDBJ databases">
        <authorList>
            <person name="Meier V. D."/>
        </authorList>
    </citation>
    <scope>NUCLEOTIDE SEQUENCE</scope>
    <source>
        <strain evidence="2">AVDCRST_MAG01</strain>
    </source>
</reference>
<accession>A0A6J4PM66</accession>
<organism evidence="2">
    <name type="scientific">uncultured Rubrobacteraceae bacterium</name>
    <dbReference type="NCBI Taxonomy" id="349277"/>
    <lineage>
        <taxon>Bacteria</taxon>
        <taxon>Bacillati</taxon>
        <taxon>Actinomycetota</taxon>
        <taxon>Rubrobacteria</taxon>
        <taxon>Rubrobacterales</taxon>
        <taxon>Rubrobacteraceae</taxon>
        <taxon>environmental samples</taxon>
    </lineage>
</organism>
<evidence type="ECO:0000313" key="2">
    <source>
        <dbReference type="EMBL" id="CAA9420276.1"/>
    </source>
</evidence>
<feature type="compositionally biased region" description="Basic residues" evidence="1">
    <location>
        <begin position="175"/>
        <end position="184"/>
    </location>
</feature>
<feature type="non-terminal residue" evidence="2">
    <location>
        <position position="256"/>
    </location>
</feature>
<gene>
    <name evidence="2" type="ORF">AVDCRST_MAG01-01-2217</name>
</gene>
<feature type="compositionally biased region" description="Gly residues" evidence="1">
    <location>
        <begin position="41"/>
        <end position="50"/>
    </location>
</feature>
<dbReference type="AlphaFoldDB" id="A0A6J4PM66"/>
<feature type="compositionally biased region" description="Basic and acidic residues" evidence="1">
    <location>
        <begin position="61"/>
        <end position="76"/>
    </location>
</feature>
<feature type="compositionally biased region" description="Basic residues" evidence="1">
    <location>
        <begin position="23"/>
        <end position="32"/>
    </location>
</feature>
<feature type="region of interest" description="Disordered" evidence="1">
    <location>
        <begin position="1"/>
        <end position="256"/>
    </location>
</feature>
<evidence type="ECO:0000256" key="1">
    <source>
        <dbReference type="SAM" id="MobiDB-lite"/>
    </source>
</evidence>
<feature type="compositionally biased region" description="Basic and acidic residues" evidence="1">
    <location>
        <begin position="216"/>
        <end position="229"/>
    </location>
</feature>
<feature type="compositionally biased region" description="Basic residues" evidence="1">
    <location>
        <begin position="245"/>
        <end position="256"/>
    </location>
</feature>
<feature type="non-terminal residue" evidence="2">
    <location>
        <position position="1"/>
    </location>
</feature>
<proteinExistence type="predicted"/>